<dbReference type="InterPro" id="IPR013786">
    <property type="entry name" value="AcylCoA_DH/ox_N"/>
</dbReference>
<dbReference type="InterPro" id="IPR037069">
    <property type="entry name" value="AcylCoA_DH/ox_N_sf"/>
</dbReference>
<dbReference type="SUPFAM" id="SSF56645">
    <property type="entry name" value="Acyl-CoA dehydrogenase NM domain-like"/>
    <property type="match status" value="1"/>
</dbReference>
<dbReference type="PANTHER" id="PTHR43884">
    <property type="entry name" value="ACYL-COA DEHYDROGENASE"/>
    <property type="match status" value="1"/>
</dbReference>
<proteinExistence type="inferred from homology"/>
<keyword evidence="5" id="KW-0560">Oxidoreductase</keyword>
<dbReference type="PANTHER" id="PTHR43884:SF20">
    <property type="entry name" value="ACYL-COA DEHYDROGENASE FADE28"/>
    <property type="match status" value="1"/>
</dbReference>
<dbReference type="GO" id="GO:0050660">
    <property type="term" value="F:flavin adenine dinucleotide binding"/>
    <property type="evidence" value="ECO:0007669"/>
    <property type="project" value="InterPro"/>
</dbReference>
<protein>
    <submittedName>
        <fullName evidence="8">Alkylation response protein AidB-like acyl-CoA dehydrogenase</fullName>
    </submittedName>
</protein>
<evidence type="ECO:0000256" key="2">
    <source>
        <dbReference type="ARBA" id="ARBA00009347"/>
    </source>
</evidence>
<dbReference type="AlphaFoldDB" id="A0A7Y9UMI9"/>
<dbReference type="RefSeq" id="WP_179500808.1">
    <property type="nucleotide sequence ID" value="NZ_JACCAA010000001.1"/>
</dbReference>
<sequence length="324" mass="34164">MHFGLSEDQQELSDMIAALLTKRSDSLAVRAAIESTAGHDTALWQTLCEQVGVAALAVPEENDGAGATLFESAVVLEQLGIALTPSPLLATTIAVAALRLMGSPEQQADLLPRIAAGEIATVVLDPDVVIDAPHASIILELDGESIRVVDAEVTPLVTVDQTISLGKVDVARPAHGPVHDVAAALASALQVGAMQRGLGMTVAYSKERVQFGRQIGSFQALKHRMADMLVLLETSRSVSWAASAAAAAYLESPSQANAEVLVERSAAAQSWCSDALEKIASETVQLHGGIAITWEHDAQMVFKRAHALGRLFGSAHEHRARIVL</sequence>
<comment type="cofactor">
    <cofactor evidence="1">
        <name>FAD</name>
        <dbReference type="ChEBI" id="CHEBI:57692"/>
    </cofactor>
</comment>
<evidence type="ECO:0000313" key="9">
    <source>
        <dbReference type="Proteomes" id="UP000540656"/>
    </source>
</evidence>
<dbReference type="SUPFAM" id="SSF47203">
    <property type="entry name" value="Acyl-CoA dehydrogenase C-terminal domain-like"/>
    <property type="match status" value="1"/>
</dbReference>
<dbReference type="InterPro" id="IPR009075">
    <property type="entry name" value="AcylCo_DH/oxidase_C"/>
</dbReference>
<dbReference type="Proteomes" id="UP000540656">
    <property type="component" value="Unassembled WGS sequence"/>
</dbReference>
<evidence type="ECO:0000256" key="5">
    <source>
        <dbReference type="ARBA" id="ARBA00023002"/>
    </source>
</evidence>
<reference evidence="8 9" key="1">
    <citation type="submission" date="2020-07" db="EMBL/GenBank/DDBJ databases">
        <title>Sequencing the genomes of 1000 actinobacteria strains.</title>
        <authorList>
            <person name="Klenk H.-P."/>
        </authorList>
    </citation>
    <scope>NUCLEOTIDE SEQUENCE [LARGE SCALE GENOMIC DNA]</scope>
    <source>
        <strain evidence="8 9">DSM 23819</strain>
    </source>
</reference>
<evidence type="ECO:0000259" key="7">
    <source>
        <dbReference type="Pfam" id="PF02771"/>
    </source>
</evidence>
<dbReference type="Pfam" id="PF02771">
    <property type="entry name" value="Acyl-CoA_dh_N"/>
    <property type="match status" value="1"/>
</dbReference>
<evidence type="ECO:0000256" key="4">
    <source>
        <dbReference type="ARBA" id="ARBA00022827"/>
    </source>
</evidence>
<evidence type="ECO:0000259" key="6">
    <source>
        <dbReference type="Pfam" id="PF00441"/>
    </source>
</evidence>
<evidence type="ECO:0000256" key="1">
    <source>
        <dbReference type="ARBA" id="ARBA00001974"/>
    </source>
</evidence>
<dbReference type="InterPro" id="IPR009100">
    <property type="entry name" value="AcylCoA_DH/oxidase_NM_dom_sf"/>
</dbReference>
<dbReference type="EMBL" id="JACCAA010000001">
    <property type="protein sequence ID" value="NYG57553.1"/>
    <property type="molecule type" value="Genomic_DNA"/>
</dbReference>
<keyword evidence="3" id="KW-0285">Flavoprotein</keyword>
<dbReference type="GO" id="GO:0003995">
    <property type="term" value="F:acyl-CoA dehydrogenase activity"/>
    <property type="evidence" value="ECO:0007669"/>
    <property type="project" value="TreeGrafter"/>
</dbReference>
<dbReference type="Pfam" id="PF00441">
    <property type="entry name" value="Acyl-CoA_dh_1"/>
    <property type="match status" value="1"/>
</dbReference>
<gene>
    <name evidence="8" type="ORF">BJ980_000476</name>
</gene>
<name>A0A7Y9UMI9_9ACTN</name>
<comment type="caution">
    <text evidence="8">The sequence shown here is derived from an EMBL/GenBank/DDBJ whole genome shotgun (WGS) entry which is preliminary data.</text>
</comment>
<dbReference type="InterPro" id="IPR036250">
    <property type="entry name" value="AcylCo_DH-like_C"/>
</dbReference>
<dbReference type="Gene3D" id="1.20.140.10">
    <property type="entry name" value="Butyryl-CoA Dehydrogenase, subunit A, domain 3"/>
    <property type="match status" value="1"/>
</dbReference>
<keyword evidence="4" id="KW-0274">FAD</keyword>
<evidence type="ECO:0000313" key="8">
    <source>
        <dbReference type="EMBL" id="NYG57553.1"/>
    </source>
</evidence>
<comment type="similarity">
    <text evidence="2">Belongs to the acyl-CoA dehydrogenase family.</text>
</comment>
<feature type="domain" description="Acyl-CoA dehydrogenase/oxidase N-terminal" evidence="7">
    <location>
        <begin position="6"/>
        <end position="118"/>
    </location>
</feature>
<feature type="domain" description="Acyl-CoA dehydrogenase/oxidase C-terminal" evidence="6">
    <location>
        <begin position="186"/>
        <end position="319"/>
    </location>
</feature>
<accession>A0A7Y9UMI9</accession>
<keyword evidence="9" id="KW-1185">Reference proteome</keyword>
<organism evidence="8 9">
    <name type="scientific">Nocardioides daedukensis</name>
    <dbReference type="NCBI Taxonomy" id="634462"/>
    <lineage>
        <taxon>Bacteria</taxon>
        <taxon>Bacillati</taxon>
        <taxon>Actinomycetota</taxon>
        <taxon>Actinomycetes</taxon>
        <taxon>Propionibacteriales</taxon>
        <taxon>Nocardioidaceae</taxon>
        <taxon>Nocardioides</taxon>
    </lineage>
</organism>
<evidence type="ECO:0000256" key="3">
    <source>
        <dbReference type="ARBA" id="ARBA00022630"/>
    </source>
</evidence>
<dbReference type="Gene3D" id="1.10.540.10">
    <property type="entry name" value="Acyl-CoA dehydrogenase/oxidase, N-terminal domain"/>
    <property type="match status" value="1"/>
</dbReference>